<name>A0A6J5RD98_9CAUD</name>
<dbReference type="InterPro" id="IPR027417">
    <property type="entry name" value="P-loop_NTPase"/>
</dbReference>
<proteinExistence type="inferred from homology"/>
<dbReference type="InterPro" id="IPR018145">
    <property type="entry name" value="CagE_TrbE_VirB_cntrl_dom"/>
</dbReference>
<evidence type="ECO:0000313" key="5">
    <source>
        <dbReference type="EMBL" id="CAB4192357.1"/>
    </source>
</evidence>
<dbReference type="EMBL" id="LR797181">
    <property type="protein sequence ID" value="CAB4192357.1"/>
    <property type="molecule type" value="Genomic_DNA"/>
</dbReference>
<protein>
    <submittedName>
        <fullName evidence="5">VirB4 Type IV secretory pathway, VirB4 components</fullName>
    </submittedName>
</protein>
<dbReference type="PANTHER" id="PTHR30121">
    <property type="entry name" value="UNCHARACTERIZED PROTEIN YJGR-RELATED"/>
    <property type="match status" value="1"/>
</dbReference>
<dbReference type="Gene3D" id="3.40.50.300">
    <property type="entry name" value="P-loop containing nucleotide triphosphate hydrolases"/>
    <property type="match status" value="1"/>
</dbReference>
<sequence>MIIRKRDKSAGVPDLFLWGSLVGDGVINQKDASLLAGFHLEGPDSISTPDYERDAMAERANRALLDLGAGWSLWFNVDRRRVQGYIPADECHFPDRISRMVDEERRQQFENGNLFRSKHSLLLSFRPSSDMTRRVGDLMYGNNDEDTTRSDRVLIDLKKKMADVESALSSVCKIRRMRSYQKNGNHFCELVNNLDMQLTGYERELMLPEDGSYLDGVIGNVSLDPSDPPKIGDYYVGVISIDGFPPASFAGILDAMDLLPHAYRWSTRFIFMDKHESRKNLKNLESKWNQRIRGITSQIFQKEGKKDRDAEKMVEQVVKAQEENNSDLTPYGFLSSKVVIRAETPAALDRVSKEIRNAIFKANFAGRIEDLNTIDAFLGTLAGHSVPDVRRPPHNTRHLVDFSPWCDIWTGSPKNENPLYPPDSPAMAMMVTNGRTPFYFNIDWRHTIIFGPTGAGKTFLMNFLALSNLRYKNLRISGFDYKKGMLVTTKALGGNYYDIGMDDGPKWAPFAVLETDDDVAWAEGWVATCFHLAFGHDPSPDNTKETHIALNLLRTSKLRTVGDFVATVNDAQVKKAMEHYTIMGPAGKLLDSRQDSVDTSVSFLNMFETEEFMVYPEKTRLPVMLHLFRVFERSLTGDPAILLLNECWSYLTNKVFLAKLAEWLRVLRSKNCIVIMETQNISEVANSNVASLIKDSCQNMIFLPNAKANQSGTKDSPGSREYYEMLGLDSTDIEIIRSATPKQDYYLVEPRGKRMCMIEPGPKLHALAGASSKDDIAMATYLRKRNGDRWVDELFERSINDNRH</sequence>
<evidence type="ECO:0000259" key="4">
    <source>
        <dbReference type="Pfam" id="PF03135"/>
    </source>
</evidence>
<dbReference type="GO" id="GO:0005524">
    <property type="term" value="F:ATP binding"/>
    <property type="evidence" value="ECO:0007669"/>
    <property type="project" value="UniProtKB-KW"/>
</dbReference>
<evidence type="ECO:0000256" key="2">
    <source>
        <dbReference type="ARBA" id="ARBA00022741"/>
    </source>
</evidence>
<evidence type="ECO:0000256" key="3">
    <source>
        <dbReference type="ARBA" id="ARBA00022840"/>
    </source>
</evidence>
<dbReference type="Pfam" id="PF03135">
    <property type="entry name" value="CagE_TrbE_VirB"/>
    <property type="match status" value="1"/>
</dbReference>
<accession>A0A6J5RD98</accession>
<evidence type="ECO:0000256" key="1">
    <source>
        <dbReference type="ARBA" id="ARBA00006512"/>
    </source>
</evidence>
<keyword evidence="2" id="KW-0547">Nucleotide-binding</keyword>
<feature type="domain" description="CagE TrbE VirB component of type IV transporter system central" evidence="4">
    <location>
        <begin position="177"/>
        <end position="383"/>
    </location>
</feature>
<reference evidence="5" key="1">
    <citation type="submission" date="2020-05" db="EMBL/GenBank/DDBJ databases">
        <authorList>
            <person name="Chiriac C."/>
            <person name="Salcher M."/>
            <person name="Ghai R."/>
            <person name="Kavagutti S V."/>
        </authorList>
    </citation>
    <scope>NUCLEOTIDE SEQUENCE</scope>
</reference>
<dbReference type="SUPFAM" id="SSF52540">
    <property type="entry name" value="P-loop containing nucleoside triphosphate hydrolases"/>
    <property type="match status" value="1"/>
</dbReference>
<keyword evidence="3" id="KW-0067">ATP-binding</keyword>
<gene>
    <name evidence="5" type="ORF">UFOVP1244_21</name>
</gene>
<comment type="similarity">
    <text evidence="1">Belongs to the TrbE/VirB4 family.</text>
</comment>
<dbReference type="PANTHER" id="PTHR30121:SF12">
    <property type="entry name" value="TYPE IV SECRETION SYSTEM PROTEIN CAGE"/>
    <property type="match status" value="1"/>
</dbReference>
<dbReference type="InterPro" id="IPR051162">
    <property type="entry name" value="T4SS_component"/>
</dbReference>
<organism evidence="5">
    <name type="scientific">uncultured Caudovirales phage</name>
    <dbReference type="NCBI Taxonomy" id="2100421"/>
    <lineage>
        <taxon>Viruses</taxon>
        <taxon>Duplodnaviria</taxon>
        <taxon>Heunggongvirae</taxon>
        <taxon>Uroviricota</taxon>
        <taxon>Caudoviricetes</taxon>
        <taxon>Peduoviridae</taxon>
        <taxon>Maltschvirus</taxon>
        <taxon>Maltschvirus maltsch</taxon>
    </lineage>
</organism>